<protein>
    <recommendedName>
        <fullName evidence="4">Sortase B cell surface sorting signal</fullName>
    </recommendedName>
</protein>
<comment type="caution">
    <text evidence="2">The sequence shown here is derived from an EMBL/GenBank/DDBJ whole genome shotgun (WGS) entry which is preliminary data.</text>
</comment>
<evidence type="ECO:0008006" key="4">
    <source>
        <dbReference type="Google" id="ProtNLM"/>
    </source>
</evidence>
<gene>
    <name evidence="2" type="ORF">G1C95_2280</name>
</gene>
<feature type="transmembrane region" description="Helical" evidence="1">
    <location>
        <begin position="236"/>
        <end position="253"/>
    </location>
</feature>
<feature type="transmembrane region" description="Helical" evidence="1">
    <location>
        <begin position="306"/>
        <end position="326"/>
    </location>
</feature>
<evidence type="ECO:0000313" key="2">
    <source>
        <dbReference type="EMBL" id="NMM95092.1"/>
    </source>
</evidence>
<proteinExistence type="predicted"/>
<feature type="transmembrane region" description="Helical" evidence="1">
    <location>
        <begin position="489"/>
        <end position="506"/>
    </location>
</feature>
<dbReference type="RefSeq" id="WP_240947548.1">
    <property type="nucleotide sequence ID" value="NZ_JAAIII010000008.1"/>
</dbReference>
<name>A0A7Y0ERJ1_9BIFI</name>
<keyword evidence="1" id="KW-1133">Transmembrane helix</keyword>
<organism evidence="2 3">
    <name type="scientific">Bifidobacterium oedipodis</name>
    <dbReference type="NCBI Taxonomy" id="2675322"/>
    <lineage>
        <taxon>Bacteria</taxon>
        <taxon>Bacillati</taxon>
        <taxon>Actinomycetota</taxon>
        <taxon>Actinomycetes</taxon>
        <taxon>Bifidobacteriales</taxon>
        <taxon>Bifidobacteriaceae</taxon>
        <taxon>Bifidobacterium</taxon>
    </lineage>
</organism>
<feature type="transmembrane region" description="Helical" evidence="1">
    <location>
        <begin position="546"/>
        <end position="563"/>
    </location>
</feature>
<accession>A0A7Y0ERJ1</accession>
<evidence type="ECO:0000256" key="1">
    <source>
        <dbReference type="SAM" id="Phobius"/>
    </source>
</evidence>
<sequence length="576" mass="64293">MAKEHNGVKMMLMERVNKSGVMEWRTLIPVLLGIMFGLGDGVANAEGRLPLNNVSLYVRMVLFAALFVVAFNACRLFLGRRREARAAALDLSVDSDENALIDYRWSCRSLTKLWAIILVCWLPYVVTLFPGVYWSDTSKQLLEHYGVEPFTDHHPFALTYLFGWLADLGQALFHNPILGLYILVVIQLLTAPALLGGIVLYTRRLGLSRLACHVQLALFALFPVFPVMFTSLAKDTLSVLFFIPFCLLFVEIVRSKGTICSKPWVVPTLLVMSLLTCVTKKPCVYIVVPALIMVCVMQLTKKARAFMAASALVVAVIMMVIMPKVVMPALGVQPGGKQETIPFAIQMVAHDVKYDPEGMSEADKKLVSDFLTIPYDQIAEAYDPVIADPVKGTSLKNPDLMGDFINLWLRKTIEHPAGHFEAWLGLVQGWFSFRNTDGSPSYMVVCTESAWYYDPITELVPQWPKTAVASGTARAIYDAEQSIPVLNVLFFRAWWASIVPFFLLYLAMRPGKGKFRRLVAMMPVNMSFAYLLLTPVSGMGGEPTRYLLQLICVLPLFLAAALAEQHGQEQGMTDRL</sequence>
<feature type="transmembrane region" description="Helical" evidence="1">
    <location>
        <begin position="518"/>
        <end position="540"/>
    </location>
</feature>
<feature type="transmembrane region" description="Helical" evidence="1">
    <location>
        <begin position="55"/>
        <end position="78"/>
    </location>
</feature>
<reference evidence="2 3" key="1">
    <citation type="submission" date="2020-02" db="EMBL/GenBank/DDBJ databases">
        <title>Characterization of phylogenetic diversity of novel bifidobacterial species isolated in Czech ZOOs.</title>
        <authorList>
            <person name="Lugli G.A."/>
            <person name="Vera N.B."/>
            <person name="Ventura M."/>
        </authorList>
    </citation>
    <scope>NUCLEOTIDE SEQUENCE [LARGE SCALE GENOMIC DNA]</scope>
    <source>
        <strain evidence="2 3">DSM 109957</strain>
    </source>
</reference>
<dbReference type="EMBL" id="JAAIII010000008">
    <property type="protein sequence ID" value="NMM95092.1"/>
    <property type="molecule type" value="Genomic_DNA"/>
</dbReference>
<keyword evidence="1" id="KW-0472">Membrane</keyword>
<keyword evidence="1" id="KW-0812">Transmembrane</keyword>
<dbReference type="Pfam" id="PF19484">
    <property type="entry name" value="DUF6020"/>
    <property type="match status" value="1"/>
</dbReference>
<evidence type="ECO:0000313" key="3">
    <source>
        <dbReference type="Proteomes" id="UP000532194"/>
    </source>
</evidence>
<feature type="transmembrane region" description="Helical" evidence="1">
    <location>
        <begin position="265"/>
        <end position="294"/>
    </location>
</feature>
<feature type="transmembrane region" description="Helical" evidence="1">
    <location>
        <begin position="113"/>
        <end position="134"/>
    </location>
</feature>
<dbReference type="InterPro" id="IPR046062">
    <property type="entry name" value="DUF6020"/>
</dbReference>
<feature type="transmembrane region" description="Helical" evidence="1">
    <location>
        <begin position="207"/>
        <end position="229"/>
    </location>
</feature>
<keyword evidence="3" id="KW-1185">Reference proteome</keyword>
<feature type="transmembrane region" description="Helical" evidence="1">
    <location>
        <begin position="180"/>
        <end position="201"/>
    </location>
</feature>
<dbReference type="AlphaFoldDB" id="A0A7Y0ERJ1"/>
<dbReference type="Proteomes" id="UP000532194">
    <property type="component" value="Unassembled WGS sequence"/>
</dbReference>